<protein>
    <recommendedName>
        <fullName evidence="2">Bacterial Pleckstrin homology domain-containing protein</fullName>
    </recommendedName>
</protein>
<feature type="transmembrane region" description="Helical" evidence="1">
    <location>
        <begin position="37"/>
        <end position="56"/>
    </location>
</feature>
<name>A0A239WFP1_9FLAO</name>
<evidence type="ECO:0000259" key="2">
    <source>
        <dbReference type="Pfam" id="PF10882"/>
    </source>
</evidence>
<proteinExistence type="predicted"/>
<dbReference type="InterPro" id="IPR027783">
    <property type="entry name" value="Bacterial_PH-related"/>
</dbReference>
<keyword evidence="1" id="KW-0472">Membrane</keyword>
<sequence length="155" mass="17839">MNFRTASMDTYTKVMTIVFIIFFSVVIFALVTSGEKFVFWPVCIMIGAIVSAYLMVPEIDLEQGSLKIKNSFVNIQVPVKSIKNVELITKTAFNYRTFGIGGLFGHFGYFNGNDVWYVTNIRKKVKIQTERKTYLISPEEPQKFINEIEKLKKNI</sequence>
<gene>
    <name evidence="3" type="ORF">SAMEA4412677_00200</name>
</gene>
<feature type="domain" description="Bacterial Pleckstrin homology" evidence="2">
    <location>
        <begin position="60"/>
        <end position="150"/>
    </location>
</feature>
<accession>A0A239WFP1</accession>
<evidence type="ECO:0000313" key="4">
    <source>
        <dbReference type="Proteomes" id="UP000215196"/>
    </source>
</evidence>
<keyword evidence="4" id="KW-1185">Reference proteome</keyword>
<organism evidence="3 4">
    <name type="scientific">Chryseobacterium taklimakanense</name>
    <dbReference type="NCBI Taxonomy" id="536441"/>
    <lineage>
        <taxon>Bacteria</taxon>
        <taxon>Pseudomonadati</taxon>
        <taxon>Bacteroidota</taxon>
        <taxon>Flavobacteriia</taxon>
        <taxon>Flavobacteriales</taxon>
        <taxon>Weeksellaceae</taxon>
        <taxon>Chryseobacterium group</taxon>
        <taxon>Chryseobacterium</taxon>
    </lineage>
</organism>
<dbReference type="KEGG" id="ctak:4412677_00200"/>
<dbReference type="AlphaFoldDB" id="A0A239WFP1"/>
<keyword evidence="1" id="KW-0812">Transmembrane</keyword>
<evidence type="ECO:0000256" key="1">
    <source>
        <dbReference type="SAM" id="Phobius"/>
    </source>
</evidence>
<feature type="transmembrane region" description="Helical" evidence="1">
    <location>
        <begin position="12"/>
        <end position="31"/>
    </location>
</feature>
<evidence type="ECO:0000313" key="3">
    <source>
        <dbReference type="EMBL" id="SNV33242.1"/>
    </source>
</evidence>
<dbReference type="Pfam" id="PF10882">
    <property type="entry name" value="bPH_5"/>
    <property type="match status" value="1"/>
</dbReference>
<reference evidence="3 4" key="1">
    <citation type="submission" date="2017-06" db="EMBL/GenBank/DDBJ databases">
        <authorList>
            <consortium name="Pathogen Informatics"/>
        </authorList>
    </citation>
    <scope>NUCLEOTIDE SEQUENCE [LARGE SCALE GENOMIC DNA]</scope>
    <source>
        <strain evidence="3 4">NCTC13490</strain>
    </source>
</reference>
<dbReference type="Proteomes" id="UP000215196">
    <property type="component" value="Chromosome 1"/>
</dbReference>
<keyword evidence="1" id="KW-1133">Transmembrane helix</keyword>
<dbReference type="RefSeq" id="WP_095069529.1">
    <property type="nucleotide sequence ID" value="NZ_LT906465.1"/>
</dbReference>
<dbReference type="EMBL" id="LT906465">
    <property type="protein sequence ID" value="SNV33242.1"/>
    <property type="molecule type" value="Genomic_DNA"/>
</dbReference>